<proteinExistence type="predicted"/>
<sequence>MTPILQQIIRCTGLQTRNHFLTVLQPYLGQDALSRSFFSSSPVGQSSSGTQHKTPEARVAFKSPSGVSRTEKSAILAKDLGVEVKEMNSGVEGQKLLNFKGMGQGPAGQTKAAVESNTRDVFKASHEWQNELKQDAQKMDATAHSAQNKYADSFHSAAAAAAFPQKPQARGERLCEDRFRDTGSMIEKAAKQPAQPCRREEEEYSVSRYQAMKAAATAALKRTSGIYTSNQESANQYVESAFQKGRDALDQGLQAIKDMANTAKASDDYSGPNSKEFPHTVRADNNEVAGRPMRPNSCSSPDAEEESVT</sequence>
<feature type="region of interest" description="Disordered" evidence="1">
    <location>
        <begin position="39"/>
        <end position="65"/>
    </location>
</feature>
<feature type="region of interest" description="Disordered" evidence="1">
    <location>
        <begin position="263"/>
        <end position="309"/>
    </location>
</feature>
<name>A0ABR2YB85_9CHLO</name>
<accession>A0ABR2YB85</accession>
<feature type="compositionally biased region" description="Basic and acidic residues" evidence="1">
    <location>
        <begin position="276"/>
        <end position="285"/>
    </location>
</feature>
<dbReference type="Proteomes" id="UP001491310">
    <property type="component" value="Unassembled WGS sequence"/>
</dbReference>
<reference evidence="2 3" key="1">
    <citation type="journal article" date="2024" name="Nat. Commun.">
        <title>Phylogenomics reveals the evolutionary origins of lichenization in chlorophyte algae.</title>
        <authorList>
            <person name="Puginier C."/>
            <person name="Libourel C."/>
            <person name="Otte J."/>
            <person name="Skaloud P."/>
            <person name="Haon M."/>
            <person name="Grisel S."/>
            <person name="Petersen M."/>
            <person name="Berrin J.G."/>
            <person name="Delaux P.M."/>
            <person name="Dal Grande F."/>
            <person name="Keller J."/>
        </authorList>
    </citation>
    <scope>NUCLEOTIDE SEQUENCE [LARGE SCALE GENOMIC DNA]</scope>
    <source>
        <strain evidence="2 3">SAG 216-7</strain>
    </source>
</reference>
<protein>
    <submittedName>
        <fullName evidence="2">Uncharacterized protein</fullName>
    </submittedName>
</protein>
<evidence type="ECO:0000313" key="3">
    <source>
        <dbReference type="Proteomes" id="UP001491310"/>
    </source>
</evidence>
<gene>
    <name evidence="2" type="ORF">WJX75_009622</name>
</gene>
<dbReference type="EMBL" id="JALJOT010000018">
    <property type="protein sequence ID" value="KAK9901383.1"/>
    <property type="molecule type" value="Genomic_DNA"/>
</dbReference>
<feature type="compositionally biased region" description="Low complexity" evidence="1">
    <location>
        <begin position="39"/>
        <end position="48"/>
    </location>
</feature>
<organism evidence="2 3">
    <name type="scientific">Coccomyxa subellipsoidea</name>
    <dbReference type="NCBI Taxonomy" id="248742"/>
    <lineage>
        <taxon>Eukaryota</taxon>
        <taxon>Viridiplantae</taxon>
        <taxon>Chlorophyta</taxon>
        <taxon>core chlorophytes</taxon>
        <taxon>Trebouxiophyceae</taxon>
        <taxon>Trebouxiophyceae incertae sedis</taxon>
        <taxon>Coccomyxaceae</taxon>
        <taxon>Coccomyxa</taxon>
    </lineage>
</organism>
<evidence type="ECO:0000313" key="2">
    <source>
        <dbReference type="EMBL" id="KAK9901383.1"/>
    </source>
</evidence>
<keyword evidence="3" id="KW-1185">Reference proteome</keyword>
<comment type="caution">
    <text evidence="2">The sequence shown here is derived from an EMBL/GenBank/DDBJ whole genome shotgun (WGS) entry which is preliminary data.</text>
</comment>
<evidence type="ECO:0000256" key="1">
    <source>
        <dbReference type="SAM" id="MobiDB-lite"/>
    </source>
</evidence>